<dbReference type="Pfam" id="PF16158">
    <property type="entry name" value="N_BRCA1_IG"/>
    <property type="match status" value="1"/>
</dbReference>
<feature type="compositionally biased region" description="Basic and acidic residues" evidence="5">
    <location>
        <begin position="745"/>
        <end position="761"/>
    </location>
</feature>
<evidence type="ECO:0000256" key="3">
    <source>
        <dbReference type="ARBA" id="ARBA00022833"/>
    </source>
</evidence>
<name>A0AAN7CH63_9PEZI</name>
<dbReference type="PANTHER" id="PTHR20930:SF0">
    <property type="entry name" value="PROTEIN ILRUN"/>
    <property type="match status" value="1"/>
</dbReference>
<feature type="region of interest" description="Disordered" evidence="5">
    <location>
        <begin position="85"/>
        <end position="152"/>
    </location>
</feature>
<organism evidence="7 8">
    <name type="scientific">Achaetomium macrosporum</name>
    <dbReference type="NCBI Taxonomy" id="79813"/>
    <lineage>
        <taxon>Eukaryota</taxon>
        <taxon>Fungi</taxon>
        <taxon>Dikarya</taxon>
        <taxon>Ascomycota</taxon>
        <taxon>Pezizomycotina</taxon>
        <taxon>Sordariomycetes</taxon>
        <taxon>Sordariomycetidae</taxon>
        <taxon>Sordariales</taxon>
        <taxon>Chaetomiaceae</taxon>
        <taxon>Achaetomium</taxon>
    </lineage>
</organism>
<evidence type="ECO:0000259" key="6">
    <source>
        <dbReference type="PROSITE" id="PS50135"/>
    </source>
</evidence>
<gene>
    <name evidence="7" type="ORF">C8A03DRAFT_12685</name>
</gene>
<feature type="region of interest" description="Disordered" evidence="5">
    <location>
        <begin position="255"/>
        <end position="277"/>
    </location>
</feature>
<keyword evidence="8" id="KW-1185">Reference proteome</keyword>
<dbReference type="CDD" id="cd02249">
    <property type="entry name" value="ZZ"/>
    <property type="match status" value="1"/>
</dbReference>
<dbReference type="SMART" id="SM00291">
    <property type="entry name" value="ZnF_ZZ"/>
    <property type="match status" value="4"/>
</dbReference>
<reference evidence="7" key="2">
    <citation type="submission" date="2023-05" db="EMBL/GenBank/DDBJ databases">
        <authorList>
            <consortium name="Lawrence Berkeley National Laboratory"/>
            <person name="Steindorff A."/>
            <person name="Hensen N."/>
            <person name="Bonometti L."/>
            <person name="Westerberg I."/>
            <person name="Brannstrom I.O."/>
            <person name="Guillou S."/>
            <person name="Cros-Aarteil S."/>
            <person name="Calhoun S."/>
            <person name="Haridas S."/>
            <person name="Kuo A."/>
            <person name="Mondo S."/>
            <person name="Pangilinan J."/>
            <person name="Riley R."/>
            <person name="Labutti K."/>
            <person name="Andreopoulos B."/>
            <person name="Lipzen A."/>
            <person name="Chen C."/>
            <person name="Yanf M."/>
            <person name="Daum C."/>
            <person name="Ng V."/>
            <person name="Clum A."/>
            <person name="Ohm R."/>
            <person name="Martin F."/>
            <person name="Silar P."/>
            <person name="Natvig D."/>
            <person name="Lalanne C."/>
            <person name="Gautier V."/>
            <person name="Ament-Velasquez S.L."/>
            <person name="Kruys A."/>
            <person name="Hutchinson M.I."/>
            <person name="Powell A.J."/>
            <person name="Barry K."/>
            <person name="Miller A.N."/>
            <person name="Grigoriev I.V."/>
            <person name="Debuchy R."/>
            <person name="Gladieux P."/>
            <person name="Thoren M.H."/>
            <person name="Johannesson H."/>
        </authorList>
    </citation>
    <scope>NUCLEOTIDE SEQUENCE</scope>
    <source>
        <strain evidence="7">CBS 532.94</strain>
    </source>
</reference>
<feature type="region of interest" description="Disordered" evidence="5">
    <location>
        <begin position="495"/>
        <end position="516"/>
    </location>
</feature>
<dbReference type="InterPro" id="IPR032350">
    <property type="entry name" value="Nbr1_FW"/>
</dbReference>
<dbReference type="InterPro" id="IPR041981">
    <property type="entry name" value="ZZZ3_ZZ"/>
</dbReference>
<evidence type="ECO:0000256" key="2">
    <source>
        <dbReference type="ARBA" id="ARBA00022771"/>
    </source>
</evidence>
<dbReference type="InterPro" id="IPR043145">
    <property type="entry name" value="Znf_ZZ_sf"/>
</dbReference>
<feature type="compositionally biased region" description="Basic and acidic residues" evidence="5">
    <location>
        <begin position="109"/>
        <end position="125"/>
    </location>
</feature>
<keyword evidence="2 4" id="KW-0863">Zinc-finger</keyword>
<dbReference type="PROSITE" id="PS50135">
    <property type="entry name" value="ZF_ZZ_2"/>
    <property type="match status" value="2"/>
</dbReference>
<feature type="compositionally biased region" description="Acidic residues" evidence="5">
    <location>
        <begin position="771"/>
        <end position="791"/>
    </location>
</feature>
<dbReference type="InterPro" id="IPR013783">
    <property type="entry name" value="Ig-like_fold"/>
</dbReference>
<accession>A0AAN7CH63</accession>
<evidence type="ECO:0000313" key="8">
    <source>
        <dbReference type="Proteomes" id="UP001303760"/>
    </source>
</evidence>
<comment type="caution">
    <text evidence="7">The sequence shown here is derived from an EMBL/GenBank/DDBJ whole genome shotgun (WGS) entry which is preliminary data.</text>
</comment>
<sequence length="814" mass="90400">MVTFKVNIDGAARRFKLPLSDVGMNVLEDKLRTILDIPADRVAFFERYSDSLGAYTVLDQANPSSYKQLKRAAKAKLKLKLRVMTTAKESRSEEKKEPEPAPVTNEPQEEIRASAETIDTEREAEPPIISNSMPTASEDTSTEDALGNSGDDKKMAEVFSEIPSREVNKPILPLWDAPTAPVCAVRGPAGRVNYSVCCNSCDRTIPNAHYHCSTCDEGDFDLCQDCVDRGVTCKGPDHWLIKRFVEDGVLINSTTERLAPKPRPKPQTDKVRTPTPPARETIGRFLFDEPLGFRTTIRTCNCCVQEFLDAEFVHCKDCPDYDLCKACFAKDRHGHHPGHTFVPVVESTTQEAEVVRRLSAGRGQLHPVICDGCDRRVEGVRHKCLSCPDWDYCSECVVNAPFIHPGHRFAPIYEPLGTPRTNSTVHHGIFCDGPLCTSRRSFSGSNYIIGDRYKCAVCDDTDFCASCEASPANNHNRTHPLIKFKTPVRHVNVTTTGESENGRPMPTMGDRSRRPRPAAPIARDIERVPEPSLIGGIQTVVDQEPVEQAKTEKAIEAIAEKIEEIAIADVKPASTDALVATFVQDTVPDGTVFPPGDLFEQCWVLRNDGDVAWPADCRVKFVGGDYMGQLDSDHPAASKDLDSSCESVVCYKSVQPGEEFKFNVVLRAPRRSGRFVSNWRLTTKGGFRFGHRLWCDIVVEKPQAALPPPALEEEPVKQQQEPDVAKAIKPEPEAQPEHNLMVFPKLEKESPVASVHEEAKAESVSGRAAEEYEDCEDVEWEEDVAEDEGFLTDEEYDVLTASDDEFVPKSVARN</sequence>
<dbReference type="InterPro" id="IPR000433">
    <property type="entry name" value="Znf_ZZ"/>
</dbReference>
<feature type="region of interest" description="Disordered" evidence="5">
    <location>
        <begin position="745"/>
        <end position="791"/>
    </location>
</feature>
<protein>
    <submittedName>
        <fullName evidence="7">Next to BRCA1 gene 1 protein</fullName>
    </submittedName>
</protein>
<dbReference type="GO" id="GO:0008270">
    <property type="term" value="F:zinc ion binding"/>
    <property type="evidence" value="ECO:0007669"/>
    <property type="project" value="UniProtKB-KW"/>
</dbReference>
<keyword evidence="3" id="KW-0862">Zinc</keyword>
<feature type="domain" description="ZZ-type" evidence="6">
    <location>
        <begin position="295"/>
        <end position="349"/>
    </location>
</feature>
<feature type="domain" description="ZZ-type" evidence="6">
    <location>
        <begin position="435"/>
        <end position="489"/>
    </location>
</feature>
<dbReference type="CDD" id="cd02340">
    <property type="entry name" value="ZZ_NBR1_like"/>
    <property type="match status" value="1"/>
</dbReference>
<keyword evidence="1" id="KW-0479">Metal-binding</keyword>
<reference evidence="7" key="1">
    <citation type="journal article" date="2023" name="Mol. Phylogenet. Evol.">
        <title>Genome-scale phylogeny and comparative genomics of the fungal order Sordariales.</title>
        <authorList>
            <person name="Hensen N."/>
            <person name="Bonometti L."/>
            <person name="Westerberg I."/>
            <person name="Brannstrom I.O."/>
            <person name="Guillou S."/>
            <person name="Cros-Aarteil S."/>
            <person name="Calhoun S."/>
            <person name="Haridas S."/>
            <person name="Kuo A."/>
            <person name="Mondo S."/>
            <person name="Pangilinan J."/>
            <person name="Riley R."/>
            <person name="LaButti K."/>
            <person name="Andreopoulos B."/>
            <person name="Lipzen A."/>
            <person name="Chen C."/>
            <person name="Yan M."/>
            <person name="Daum C."/>
            <person name="Ng V."/>
            <person name="Clum A."/>
            <person name="Steindorff A."/>
            <person name="Ohm R.A."/>
            <person name="Martin F."/>
            <person name="Silar P."/>
            <person name="Natvig D.O."/>
            <person name="Lalanne C."/>
            <person name="Gautier V."/>
            <person name="Ament-Velasquez S.L."/>
            <person name="Kruys A."/>
            <person name="Hutchinson M.I."/>
            <person name="Powell A.J."/>
            <person name="Barry K."/>
            <person name="Miller A.N."/>
            <person name="Grigoriev I.V."/>
            <person name="Debuchy R."/>
            <person name="Gladieux P."/>
            <person name="Hiltunen Thoren M."/>
            <person name="Johannesson H."/>
        </authorList>
    </citation>
    <scope>NUCLEOTIDE SEQUENCE</scope>
    <source>
        <strain evidence="7">CBS 532.94</strain>
    </source>
</reference>
<dbReference type="Gene3D" id="3.30.60.90">
    <property type="match status" value="4"/>
</dbReference>
<feature type="compositionally biased region" description="Polar residues" evidence="5">
    <location>
        <begin position="129"/>
        <end position="139"/>
    </location>
</feature>
<dbReference type="PANTHER" id="PTHR20930">
    <property type="entry name" value="OVARIAN CARCINOMA ANTIGEN CA125-RELATED"/>
    <property type="match status" value="1"/>
</dbReference>
<dbReference type="Pfam" id="PF00569">
    <property type="entry name" value="ZZ"/>
    <property type="match status" value="2"/>
</dbReference>
<evidence type="ECO:0000256" key="4">
    <source>
        <dbReference type="PROSITE-ProRule" id="PRU00228"/>
    </source>
</evidence>
<dbReference type="AlphaFoldDB" id="A0AAN7CH63"/>
<dbReference type="Proteomes" id="UP001303760">
    <property type="component" value="Unassembled WGS sequence"/>
</dbReference>
<dbReference type="Gene3D" id="2.60.40.10">
    <property type="entry name" value="Immunoglobulins"/>
    <property type="match status" value="1"/>
</dbReference>
<evidence type="ECO:0000313" key="7">
    <source>
        <dbReference type="EMBL" id="KAK4241012.1"/>
    </source>
</evidence>
<evidence type="ECO:0000256" key="5">
    <source>
        <dbReference type="SAM" id="MobiDB-lite"/>
    </source>
</evidence>
<dbReference type="CDD" id="cd14947">
    <property type="entry name" value="NBR1_like"/>
    <property type="match status" value="1"/>
</dbReference>
<proteinExistence type="predicted"/>
<dbReference type="SUPFAM" id="SSF57850">
    <property type="entry name" value="RING/U-box"/>
    <property type="match status" value="4"/>
</dbReference>
<evidence type="ECO:0000256" key="1">
    <source>
        <dbReference type="ARBA" id="ARBA00022723"/>
    </source>
</evidence>
<feature type="compositionally biased region" description="Basic and acidic residues" evidence="5">
    <location>
        <begin position="88"/>
        <end position="99"/>
    </location>
</feature>
<dbReference type="EMBL" id="MU860029">
    <property type="protein sequence ID" value="KAK4241012.1"/>
    <property type="molecule type" value="Genomic_DNA"/>
</dbReference>
<dbReference type="CDD" id="cd02341">
    <property type="entry name" value="ZZ_ZZZ3"/>
    <property type="match status" value="1"/>
</dbReference>